<proteinExistence type="predicted"/>
<dbReference type="PATRIC" id="fig|656179.3.peg.474"/>
<dbReference type="AlphaFoldDB" id="A0A0H3WRJ8"/>
<dbReference type="KEGG" id="pfg:AB870_02155"/>
<protein>
    <recommendedName>
        <fullName evidence="3">Aspartate racemase</fullName>
    </recommendedName>
</protein>
<sequence length="76" mass="7920">MARLADAGAQAIVPGCTEISLLAGSQDSPLPLLDTTALHALAAVDFALQTGDSGTRFGHAIRRSVKHMGGHREGRR</sequence>
<evidence type="ECO:0008006" key="3">
    <source>
        <dbReference type="Google" id="ProtNLM"/>
    </source>
</evidence>
<dbReference type="OrthoDB" id="9803739at2"/>
<name>A0A0H3WRJ8_9BURK</name>
<dbReference type="Gene3D" id="3.40.50.1860">
    <property type="match status" value="1"/>
</dbReference>
<gene>
    <name evidence="1" type="ORF">AB870_02155</name>
</gene>
<dbReference type="GO" id="GO:0016855">
    <property type="term" value="F:racemase and epimerase activity, acting on amino acids and derivatives"/>
    <property type="evidence" value="ECO:0007669"/>
    <property type="project" value="InterPro"/>
</dbReference>
<reference evidence="1" key="1">
    <citation type="submission" date="2016-06" db="EMBL/GenBank/DDBJ databases">
        <title>Complete Genome Sequence of Pandoraea faecigallinarum DSM-23572.</title>
        <authorList>
            <person name="Yong D."/>
            <person name="Ee R."/>
            <person name="Lim Y.-L."/>
            <person name="Yin W.-F."/>
            <person name="Chan K.-G."/>
        </authorList>
    </citation>
    <scope>NUCLEOTIDE SEQUENCE</scope>
    <source>
        <strain evidence="1">DSM 23572</strain>
    </source>
</reference>
<dbReference type="STRING" id="656179.AB870_02155"/>
<dbReference type="SUPFAM" id="SSF53681">
    <property type="entry name" value="Aspartate/glutamate racemase"/>
    <property type="match status" value="1"/>
</dbReference>
<evidence type="ECO:0000313" key="2">
    <source>
        <dbReference type="Proteomes" id="UP000035651"/>
    </source>
</evidence>
<dbReference type="EMBL" id="CP011807">
    <property type="protein sequence ID" value="AKM29178.1"/>
    <property type="molecule type" value="Genomic_DNA"/>
</dbReference>
<dbReference type="InterPro" id="IPR001920">
    <property type="entry name" value="Asp/Glu_race"/>
</dbReference>
<keyword evidence="2" id="KW-1185">Reference proteome</keyword>
<evidence type="ECO:0000313" key="1">
    <source>
        <dbReference type="EMBL" id="AKM29178.1"/>
    </source>
</evidence>
<accession>A0A0H3WRJ8</accession>
<dbReference type="Proteomes" id="UP000035651">
    <property type="component" value="Chromosome"/>
</dbReference>
<organism evidence="1 2">
    <name type="scientific">Pandoraea faecigallinarum</name>
    <dbReference type="NCBI Taxonomy" id="656179"/>
    <lineage>
        <taxon>Bacteria</taxon>
        <taxon>Pseudomonadati</taxon>
        <taxon>Pseudomonadota</taxon>
        <taxon>Betaproteobacteria</taxon>
        <taxon>Burkholderiales</taxon>
        <taxon>Burkholderiaceae</taxon>
        <taxon>Pandoraea</taxon>
    </lineage>
</organism>